<dbReference type="SMART" id="SM00317">
    <property type="entry name" value="SET"/>
    <property type="match status" value="1"/>
</dbReference>
<dbReference type="AlphaFoldDB" id="A0A7S3V6D3"/>
<dbReference type="Pfam" id="PF00856">
    <property type="entry name" value="SET"/>
    <property type="match status" value="1"/>
</dbReference>
<evidence type="ECO:0000313" key="2">
    <source>
        <dbReference type="EMBL" id="CAE0459288.1"/>
    </source>
</evidence>
<reference evidence="2" key="1">
    <citation type="submission" date="2021-01" db="EMBL/GenBank/DDBJ databases">
        <authorList>
            <person name="Corre E."/>
            <person name="Pelletier E."/>
            <person name="Niang G."/>
            <person name="Scheremetjew M."/>
            <person name="Finn R."/>
            <person name="Kale V."/>
            <person name="Holt S."/>
            <person name="Cochrane G."/>
            <person name="Meng A."/>
            <person name="Brown T."/>
            <person name="Cohen L."/>
        </authorList>
    </citation>
    <scope>NUCLEOTIDE SEQUENCE</scope>
    <source>
        <strain evidence="2">MM31A-1</strain>
    </source>
</reference>
<protein>
    <recommendedName>
        <fullName evidence="1">SET domain-containing protein</fullName>
    </recommendedName>
</protein>
<accession>A0A7S3V6D3</accession>
<dbReference type="Gene3D" id="2.170.270.10">
    <property type="entry name" value="SET domain"/>
    <property type="match status" value="2"/>
</dbReference>
<gene>
    <name evidence="2" type="ORF">CDEB00056_LOCUS4129</name>
</gene>
<dbReference type="CDD" id="cd08161">
    <property type="entry name" value="SET"/>
    <property type="match status" value="1"/>
</dbReference>
<dbReference type="SUPFAM" id="SSF82199">
    <property type="entry name" value="SET domain"/>
    <property type="match status" value="2"/>
</dbReference>
<feature type="domain" description="SET" evidence="1">
    <location>
        <begin position="325"/>
        <end position="456"/>
    </location>
</feature>
<proteinExistence type="predicted"/>
<dbReference type="InterPro" id="IPR046341">
    <property type="entry name" value="SET_dom_sf"/>
</dbReference>
<dbReference type="PROSITE" id="PS50280">
    <property type="entry name" value="SET"/>
    <property type="match status" value="1"/>
</dbReference>
<evidence type="ECO:0000259" key="1">
    <source>
        <dbReference type="PROSITE" id="PS50280"/>
    </source>
</evidence>
<organism evidence="2">
    <name type="scientific">Chaetoceros debilis</name>
    <dbReference type="NCBI Taxonomy" id="122233"/>
    <lineage>
        <taxon>Eukaryota</taxon>
        <taxon>Sar</taxon>
        <taxon>Stramenopiles</taxon>
        <taxon>Ochrophyta</taxon>
        <taxon>Bacillariophyta</taxon>
        <taxon>Coscinodiscophyceae</taxon>
        <taxon>Chaetocerotophycidae</taxon>
        <taxon>Chaetocerotales</taxon>
        <taxon>Chaetocerotaceae</taxon>
        <taxon>Chaetoceros</taxon>
    </lineage>
</organism>
<sequence length="637" mass="71307">MQATCIEKACIPDVPLPTISRYDYGAYLDQREGMPQIESRHKKVFPKSWYEHDPDDPNDIATDPNCNLYVAESSIPNSGLGVFAGINFQVNELVDSNPQTIIPLIDIDSSNGSNYSKSLLSNYPWSSWTQGAHLESKSSNILYPNLGMLANSHLGLSNIYQTEDKGTHIEIGSGGGNNGDGDRSAEFGTGARTLYSATTFTAVKDIIQGTEIFADYGESYFHDREEKFQMVFPTFKNYEEADEIVKNFVAEYEIKIGENSEELRDAWAHTIAELEEDGDKVRVAFALPEDVEDLQYVAAVGTARYSIPESIRSIEWLDENGMCLDNLRKGKSSIPHAGHGAFAMTDFDEGDVVAPLVLLPVQRGLVERKNVPSQLLMNYCIGHPDSSLMFFPYSSGVQYINHSADANAKIQWSSSLHVHRHDLLEEEIENAKTGLIMDIVALRDIAVGEEVTIDYGEGWESAWFDHVNSWEDNMLLSESSSVGDDDDDDYATLSTNPAVVAEQLNNDVVQQHKPIRTVEEQEGWPYPNCIATACYSTAYDGTYVFSQTEYIKNLRYCDIISRERNEGGYYYSAKMGTSDFFDEGSNGSDEFIVTDVPQYAIKFVVEEYCSDMHVMGSFRHEIHVPDGIYPDQWLDLA</sequence>
<dbReference type="EMBL" id="HBIO01005766">
    <property type="protein sequence ID" value="CAE0459288.1"/>
    <property type="molecule type" value="Transcribed_RNA"/>
</dbReference>
<dbReference type="InterPro" id="IPR001214">
    <property type="entry name" value="SET_dom"/>
</dbReference>
<name>A0A7S3V6D3_9STRA</name>